<keyword evidence="2" id="KW-1185">Reference proteome</keyword>
<dbReference type="AlphaFoldDB" id="A0A2T0XCB4"/>
<dbReference type="Pfam" id="PF10985">
    <property type="entry name" value="DUF2805"/>
    <property type="match status" value="1"/>
</dbReference>
<evidence type="ECO:0000313" key="2">
    <source>
        <dbReference type="Proteomes" id="UP000238308"/>
    </source>
</evidence>
<dbReference type="RefSeq" id="WP_106228615.1">
    <property type="nucleotide sequence ID" value="NZ_PVTV01000017.1"/>
</dbReference>
<gene>
    <name evidence="1" type="ORF">BCM14_2794</name>
</gene>
<name>A0A2T0XCB4_9BURK</name>
<sequence length="88" mass="10266">MLSSPAPLAAHELSRLIEMAWEDRTPFEAIKKTFGLSEPQVKALMRKSLKRSSYELWRKRVTGRVTKHLELRSKEVTRAYCSGQYKQK</sequence>
<organism evidence="1 2">
    <name type="scientific">Jezberella montanilacus</name>
    <dbReference type="NCBI Taxonomy" id="323426"/>
    <lineage>
        <taxon>Bacteria</taxon>
        <taxon>Pseudomonadati</taxon>
        <taxon>Pseudomonadota</taxon>
        <taxon>Betaproteobacteria</taxon>
        <taxon>Burkholderiales</taxon>
        <taxon>Alcaligenaceae</taxon>
        <taxon>Jezberella</taxon>
    </lineage>
</organism>
<comment type="caution">
    <text evidence="1">The sequence shown here is derived from an EMBL/GenBank/DDBJ whole genome shotgun (WGS) entry which is preliminary data.</text>
</comment>
<evidence type="ECO:0000313" key="1">
    <source>
        <dbReference type="EMBL" id="PRY96553.1"/>
    </source>
</evidence>
<accession>A0A2T0XCB4</accession>
<dbReference type="OrthoDB" id="289296at2"/>
<dbReference type="NCBIfam" id="TIGR03643">
    <property type="entry name" value="TIGR03643 family protein"/>
    <property type="match status" value="1"/>
</dbReference>
<dbReference type="EMBL" id="PVTV01000017">
    <property type="protein sequence ID" value="PRY96553.1"/>
    <property type="molecule type" value="Genomic_DNA"/>
</dbReference>
<dbReference type="InterPro" id="IPR019882">
    <property type="entry name" value="CHP03643"/>
</dbReference>
<proteinExistence type="predicted"/>
<protein>
    <submittedName>
        <fullName evidence="1">Uncharacterized protein (TIGR03643 family)</fullName>
    </submittedName>
</protein>
<dbReference type="Proteomes" id="UP000238308">
    <property type="component" value="Unassembled WGS sequence"/>
</dbReference>
<reference evidence="1 2" key="1">
    <citation type="submission" date="2018-03" db="EMBL/GenBank/DDBJ databases">
        <title>Genomic Encyclopedia of Type Strains, Phase III (KMG-III): the genomes of soil and plant-associated and newly described type strains.</title>
        <authorList>
            <person name="Whitman W."/>
        </authorList>
    </citation>
    <scope>NUCLEOTIDE SEQUENCE [LARGE SCALE GENOMIC DNA]</scope>
    <source>
        <strain evidence="1 2">MWH-P2sevCIIIb</strain>
    </source>
</reference>